<reference evidence="2 3" key="1">
    <citation type="journal article" date="2019" name="Int. J. Syst. Evol. Microbiol.">
        <title>The Global Catalogue of Microorganisms (GCM) 10K type strain sequencing project: providing services to taxonomists for standard genome sequencing and annotation.</title>
        <authorList>
            <consortium name="The Broad Institute Genomics Platform"/>
            <consortium name="The Broad Institute Genome Sequencing Center for Infectious Disease"/>
            <person name="Wu L."/>
            <person name="Ma J."/>
        </authorList>
    </citation>
    <scope>NUCLEOTIDE SEQUENCE [LARGE SCALE GENOMIC DNA]</scope>
    <source>
        <strain evidence="2 3">JCM 5067</strain>
    </source>
</reference>
<feature type="transmembrane region" description="Helical" evidence="1">
    <location>
        <begin position="77"/>
        <end position="97"/>
    </location>
</feature>
<feature type="transmembrane region" description="Helical" evidence="1">
    <location>
        <begin position="20"/>
        <end position="38"/>
    </location>
</feature>
<feature type="transmembrane region" description="Helical" evidence="1">
    <location>
        <begin position="149"/>
        <end position="168"/>
    </location>
</feature>
<keyword evidence="1" id="KW-0812">Transmembrane</keyword>
<feature type="transmembrane region" description="Helical" evidence="1">
    <location>
        <begin position="50"/>
        <end position="71"/>
    </location>
</feature>
<proteinExistence type="predicted"/>
<evidence type="ECO:0000313" key="2">
    <source>
        <dbReference type="EMBL" id="GAA0619229.1"/>
    </source>
</evidence>
<keyword evidence="1" id="KW-1133">Transmembrane helix</keyword>
<sequence>MNYLRGFIPWIVFAAVGSEHWEWGAVSALAAGAWLFAADRKRGAAADSMILEQSTIAFFAVLSVVAFAIPGSGLREYGGALATGWLALTAWATLAVRRPFTTGIAKRQAPREVWDNPVFLRINVVLTAVWAAAFTVTAVALAVVHAQSLGSAAAIAVQVAGFAVPAFVTARYPERARRAAQAAKVSAITH</sequence>
<keyword evidence="3" id="KW-1185">Reference proteome</keyword>
<protein>
    <submittedName>
        <fullName evidence="2">Uncharacterized protein</fullName>
    </submittedName>
</protein>
<keyword evidence="1" id="KW-0472">Membrane</keyword>
<accession>A0ABN1GTQ5</accession>
<name>A0ABN1GTQ5_9ACTN</name>
<gene>
    <name evidence="2" type="ORF">GCM10010394_57090</name>
</gene>
<dbReference type="RefSeq" id="WP_344078270.1">
    <property type="nucleotide sequence ID" value="NZ_BAAACA010000039.1"/>
</dbReference>
<organism evidence="2 3">
    <name type="scientific">Streptomyces crystallinus</name>
    <dbReference type="NCBI Taxonomy" id="68191"/>
    <lineage>
        <taxon>Bacteria</taxon>
        <taxon>Bacillati</taxon>
        <taxon>Actinomycetota</taxon>
        <taxon>Actinomycetes</taxon>
        <taxon>Kitasatosporales</taxon>
        <taxon>Streptomycetaceae</taxon>
        <taxon>Streptomyces</taxon>
    </lineage>
</organism>
<comment type="caution">
    <text evidence="2">The sequence shown here is derived from an EMBL/GenBank/DDBJ whole genome shotgun (WGS) entry which is preliminary data.</text>
</comment>
<evidence type="ECO:0000313" key="3">
    <source>
        <dbReference type="Proteomes" id="UP001500668"/>
    </source>
</evidence>
<feature type="transmembrane region" description="Helical" evidence="1">
    <location>
        <begin position="118"/>
        <end position="143"/>
    </location>
</feature>
<dbReference type="EMBL" id="BAAACA010000039">
    <property type="protein sequence ID" value="GAA0619229.1"/>
    <property type="molecule type" value="Genomic_DNA"/>
</dbReference>
<evidence type="ECO:0000256" key="1">
    <source>
        <dbReference type="SAM" id="Phobius"/>
    </source>
</evidence>
<dbReference type="Proteomes" id="UP001500668">
    <property type="component" value="Unassembled WGS sequence"/>
</dbReference>